<gene>
    <name evidence="1" type="ORF">SAMN04488104_1004133</name>
</gene>
<dbReference type="EMBL" id="FNAC01000004">
    <property type="protein sequence ID" value="SDC72496.1"/>
    <property type="molecule type" value="Genomic_DNA"/>
</dbReference>
<dbReference type="Proteomes" id="UP000199060">
    <property type="component" value="Unassembled WGS sequence"/>
</dbReference>
<protein>
    <submittedName>
        <fullName evidence="1">Uncharacterized protein</fullName>
    </submittedName>
</protein>
<reference evidence="2" key="1">
    <citation type="submission" date="2016-10" db="EMBL/GenBank/DDBJ databases">
        <authorList>
            <person name="Varghese N."/>
            <person name="Submissions S."/>
        </authorList>
    </citation>
    <scope>NUCLEOTIDE SEQUENCE [LARGE SCALE GENOMIC DNA]</scope>
    <source>
        <strain evidence="2">DSM 23095</strain>
    </source>
</reference>
<dbReference type="AlphaFoldDB" id="A0A1G6NZ05"/>
<keyword evidence="2" id="KW-1185">Reference proteome</keyword>
<organism evidence="1 2">
    <name type="scientific">Algoriphagus faecimaris</name>
    <dbReference type="NCBI Taxonomy" id="686796"/>
    <lineage>
        <taxon>Bacteria</taxon>
        <taxon>Pseudomonadati</taxon>
        <taxon>Bacteroidota</taxon>
        <taxon>Cytophagia</taxon>
        <taxon>Cytophagales</taxon>
        <taxon>Cyclobacteriaceae</taxon>
        <taxon>Algoriphagus</taxon>
    </lineage>
</organism>
<accession>A0A1G6NZ05</accession>
<proteinExistence type="predicted"/>
<evidence type="ECO:0000313" key="2">
    <source>
        <dbReference type="Proteomes" id="UP000199060"/>
    </source>
</evidence>
<dbReference type="STRING" id="686796.SAMN04488104_1004133"/>
<sequence length="56" mass="6450">MKFPRTMEKLRTKMVPIENEQDEIEHNVPVTHWYAPSIGATMRDSPESSSGQVVTY</sequence>
<evidence type="ECO:0000313" key="1">
    <source>
        <dbReference type="EMBL" id="SDC72496.1"/>
    </source>
</evidence>
<name>A0A1G6NZ05_9BACT</name>